<feature type="domain" description="DUF4439" evidence="2">
    <location>
        <begin position="18"/>
        <end position="148"/>
    </location>
</feature>
<dbReference type="Pfam" id="PF14530">
    <property type="entry name" value="DUF4439"/>
    <property type="match status" value="1"/>
</dbReference>
<proteinExistence type="predicted"/>
<evidence type="ECO:0000313" key="4">
    <source>
        <dbReference type="Proteomes" id="UP000237846"/>
    </source>
</evidence>
<dbReference type="OrthoDB" id="3436701at2"/>
<feature type="region of interest" description="Disordered" evidence="1">
    <location>
        <begin position="145"/>
        <end position="165"/>
    </location>
</feature>
<evidence type="ECO:0000256" key="1">
    <source>
        <dbReference type="SAM" id="MobiDB-lite"/>
    </source>
</evidence>
<dbReference type="Proteomes" id="UP000237846">
    <property type="component" value="Unassembled WGS sequence"/>
</dbReference>
<evidence type="ECO:0000313" key="3">
    <source>
        <dbReference type="EMBL" id="PRY02606.1"/>
    </source>
</evidence>
<dbReference type="EMBL" id="PVZC01000001">
    <property type="protein sequence ID" value="PRY02606.1"/>
    <property type="molecule type" value="Genomic_DNA"/>
</dbReference>
<organism evidence="3 4">
    <name type="scientific">Allonocardiopsis opalescens</name>
    <dbReference type="NCBI Taxonomy" id="1144618"/>
    <lineage>
        <taxon>Bacteria</taxon>
        <taxon>Bacillati</taxon>
        <taxon>Actinomycetota</taxon>
        <taxon>Actinomycetes</taxon>
        <taxon>Streptosporangiales</taxon>
        <taxon>Allonocardiopsis</taxon>
    </lineage>
</organism>
<dbReference type="Gene3D" id="1.20.1260.10">
    <property type="match status" value="1"/>
</dbReference>
<dbReference type="InterPro" id="IPR012347">
    <property type="entry name" value="Ferritin-like"/>
</dbReference>
<comment type="caution">
    <text evidence="3">The sequence shown here is derived from an EMBL/GenBank/DDBJ whole genome shotgun (WGS) entry which is preliminary data.</text>
</comment>
<protein>
    <submittedName>
        <fullName evidence="3">Uncharacterized protein DUF4439</fullName>
    </submittedName>
</protein>
<gene>
    <name evidence="3" type="ORF">CLV72_1011209</name>
</gene>
<dbReference type="RefSeq" id="WP_106240457.1">
    <property type="nucleotide sequence ID" value="NZ_PVZC01000001.1"/>
</dbReference>
<dbReference type="InterPro" id="IPR029447">
    <property type="entry name" value="DUF4439"/>
</dbReference>
<dbReference type="CDD" id="cd00657">
    <property type="entry name" value="Ferritin_like"/>
    <property type="match status" value="1"/>
</dbReference>
<keyword evidence="4" id="KW-1185">Reference proteome</keyword>
<name>A0A2T0QF97_9ACTN</name>
<accession>A0A2T0QF97</accession>
<evidence type="ECO:0000259" key="2">
    <source>
        <dbReference type="Pfam" id="PF14530"/>
    </source>
</evidence>
<dbReference type="InterPro" id="IPR009078">
    <property type="entry name" value="Ferritin-like_SF"/>
</dbReference>
<reference evidence="3 4" key="1">
    <citation type="submission" date="2018-03" db="EMBL/GenBank/DDBJ databases">
        <title>Genomic Encyclopedia of Archaeal and Bacterial Type Strains, Phase II (KMG-II): from individual species to whole genera.</title>
        <authorList>
            <person name="Goeker M."/>
        </authorList>
    </citation>
    <scope>NUCLEOTIDE SEQUENCE [LARGE SCALE GENOMIC DNA]</scope>
    <source>
        <strain evidence="3 4">DSM 45601</strain>
    </source>
</reference>
<dbReference type="SUPFAM" id="SSF47240">
    <property type="entry name" value="Ferritin-like"/>
    <property type="match status" value="1"/>
</dbReference>
<sequence length="165" mass="17164">MSRSPDPAESTADPALAALQTALRAEHAAIFGYGRLGPELSGGRRQRAVRDIEAHRARRDGLRRMVLDRGGVPERAAPAYELPGEPDGAEAAARVAAQLEWATARAQLALAAVPDPEVRAAAGAALQDSTLRALSWSEAEVPAWPGYPDDAFAGAPSPSPAPAAD</sequence>
<dbReference type="AlphaFoldDB" id="A0A2T0QF97"/>